<organism evidence="4">
    <name type="scientific">Notodromas monacha</name>
    <dbReference type="NCBI Taxonomy" id="399045"/>
    <lineage>
        <taxon>Eukaryota</taxon>
        <taxon>Metazoa</taxon>
        <taxon>Ecdysozoa</taxon>
        <taxon>Arthropoda</taxon>
        <taxon>Crustacea</taxon>
        <taxon>Oligostraca</taxon>
        <taxon>Ostracoda</taxon>
        <taxon>Podocopa</taxon>
        <taxon>Podocopida</taxon>
        <taxon>Cypridocopina</taxon>
        <taxon>Cypridoidea</taxon>
        <taxon>Cyprididae</taxon>
        <taxon>Notodromas</taxon>
    </lineage>
</organism>
<comment type="similarity">
    <text evidence="1">Belongs to the universal ribosomal protein uS15 family.</text>
</comment>
<gene>
    <name evidence="4" type="ORF">NMOB1V02_LOCUS2951</name>
</gene>
<dbReference type="PANTHER" id="PTHR46685">
    <property type="entry name" value="28S RIBOSOMAL PROTEIN S15, MITOCHONDRIAL"/>
    <property type="match status" value="1"/>
</dbReference>
<dbReference type="GO" id="GO:0005763">
    <property type="term" value="C:mitochondrial small ribosomal subunit"/>
    <property type="evidence" value="ECO:0007669"/>
    <property type="project" value="TreeGrafter"/>
</dbReference>
<sequence length="422" mass="49505">MAGRVFTGLASSGGRLGLCQTSVLFSGCYQNVFTNQQRFVRYRRVRVNIDIPWTPKVEWHPPMRSMILQYLPRNTGDLETFHPVEYRKTLNDRGQSFPPHLKYSTLLEKADEMTKAILSVDMLGNEAVYGIYSSDLTQRVQRHPLDSDSLPAQSLFQWFDDFAQGSILAELTARIRWQQFRLFKPEAKLEDAPITMHGTIDPNYFFRERMRRRQFVRLALRDAVEARRIALEKLRQEDYQYFEFVLERLRISYKPLPVLEHKIRRKECIRRLASEYVLLLKKERRNAYAMELASQQESFLNEKIETLKWIQAEEQDLMLEPTVTVEVLANAAKQLEEYKKVAAAKASALGEANFTDKNAPNSRMKRPEDVTKPSKFPVGLWPYDAFQLDENVLVKAHHNEFKSFPKPENWDERLYDTLQRVD</sequence>
<evidence type="ECO:0008006" key="6">
    <source>
        <dbReference type="Google" id="ProtNLM"/>
    </source>
</evidence>
<evidence type="ECO:0000256" key="1">
    <source>
        <dbReference type="ARBA" id="ARBA00008434"/>
    </source>
</evidence>
<dbReference type="PROSITE" id="PS51257">
    <property type="entry name" value="PROKAR_LIPOPROTEIN"/>
    <property type="match status" value="1"/>
</dbReference>
<reference evidence="4" key="1">
    <citation type="submission" date="2020-11" db="EMBL/GenBank/DDBJ databases">
        <authorList>
            <person name="Tran Van P."/>
        </authorList>
    </citation>
    <scope>NUCLEOTIDE SEQUENCE</scope>
</reference>
<evidence type="ECO:0000256" key="2">
    <source>
        <dbReference type="ARBA" id="ARBA00022980"/>
    </source>
</evidence>
<protein>
    <recommendedName>
        <fullName evidence="6">28S ribosomal protein S15, mitochondrial</fullName>
    </recommendedName>
</protein>
<dbReference type="GO" id="GO:0003723">
    <property type="term" value="F:RNA binding"/>
    <property type="evidence" value="ECO:0007669"/>
    <property type="project" value="TreeGrafter"/>
</dbReference>
<dbReference type="OrthoDB" id="441444at2759"/>
<dbReference type="AlphaFoldDB" id="A0A7R9BH04"/>
<dbReference type="GO" id="GO:0003735">
    <property type="term" value="F:structural constituent of ribosome"/>
    <property type="evidence" value="ECO:0007669"/>
    <property type="project" value="TreeGrafter"/>
</dbReference>
<dbReference type="EMBL" id="OA882401">
    <property type="protein sequence ID" value="CAD7275148.1"/>
    <property type="molecule type" value="Genomic_DNA"/>
</dbReference>
<proteinExistence type="inferred from homology"/>
<dbReference type="InterPro" id="IPR052137">
    <property type="entry name" value="uS15_ribosomal"/>
</dbReference>
<dbReference type="EMBL" id="CAJPEX010000364">
    <property type="protein sequence ID" value="CAG0915300.1"/>
    <property type="molecule type" value="Genomic_DNA"/>
</dbReference>
<dbReference type="GO" id="GO:0032543">
    <property type="term" value="P:mitochondrial translation"/>
    <property type="evidence" value="ECO:0007669"/>
    <property type="project" value="TreeGrafter"/>
</dbReference>
<keyword evidence="2" id="KW-0689">Ribosomal protein</keyword>
<keyword evidence="5" id="KW-1185">Reference proteome</keyword>
<dbReference type="Proteomes" id="UP000678499">
    <property type="component" value="Unassembled WGS sequence"/>
</dbReference>
<evidence type="ECO:0000313" key="5">
    <source>
        <dbReference type="Proteomes" id="UP000678499"/>
    </source>
</evidence>
<evidence type="ECO:0000256" key="3">
    <source>
        <dbReference type="ARBA" id="ARBA00023274"/>
    </source>
</evidence>
<keyword evidence="3" id="KW-0687">Ribonucleoprotein</keyword>
<evidence type="ECO:0000313" key="4">
    <source>
        <dbReference type="EMBL" id="CAD7275148.1"/>
    </source>
</evidence>
<name>A0A7R9BH04_9CRUS</name>
<dbReference type="PANTHER" id="PTHR46685:SF1">
    <property type="entry name" value="SMALL RIBOSOMAL SUBUNIT PROTEIN US15M"/>
    <property type="match status" value="1"/>
</dbReference>
<accession>A0A7R9BH04</accession>